<gene>
    <name evidence="1" type="ORF">BG04_386</name>
</gene>
<dbReference type="AlphaFoldDB" id="A0A0B6AKK1"/>
<dbReference type="HOGENOM" id="CLU_102900_1_0_9"/>
<name>A0A0B6AKK1_PRIM2</name>
<evidence type="ECO:0000313" key="1">
    <source>
        <dbReference type="EMBL" id="AJI24051.1"/>
    </source>
</evidence>
<dbReference type="EMBL" id="CP009920">
    <property type="protein sequence ID" value="AJI24051.1"/>
    <property type="molecule type" value="Genomic_DNA"/>
</dbReference>
<dbReference type="Proteomes" id="UP000031829">
    <property type="component" value="Chromosome"/>
</dbReference>
<organism evidence="1 2">
    <name type="scientific">Priestia megaterium (strain ATCC 14581 / DSM 32 / CCUG 1817 / JCM 2506 / NBRC 15308 / NCIMB 9376 / NCTC 10342 / NRRL B-14308 / VKM B-512 / Ford 19)</name>
    <name type="common">Bacillus megaterium</name>
    <dbReference type="NCBI Taxonomy" id="1348623"/>
    <lineage>
        <taxon>Bacteria</taxon>
        <taxon>Bacillati</taxon>
        <taxon>Bacillota</taxon>
        <taxon>Bacilli</taxon>
        <taxon>Bacillales</taxon>
        <taxon>Bacillaceae</taxon>
        <taxon>Priestia</taxon>
    </lineage>
</organism>
<sequence length="161" mass="18114">MDLFGVILSIHIGLGMICLLSGMVSMLAAKKKGRHTKWGEVYHASYAALAATAIMLAIWKWNEIAYLFYIAVFSYGLAIYGYAARKRKWKNWLQHHIRGMLGSYIGAVTALLVNVGDSIPLLNKLPALSYWFLPTIIGSPLIYIVVRRYRKNASVSKKISY</sequence>
<evidence type="ECO:0000313" key="2">
    <source>
        <dbReference type="Proteomes" id="UP000031829"/>
    </source>
</evidence>
<dbReference type="GeneID" id="93643894"/>
<proteinExistence type="predicted"/>
<accession>A0A0B6AKK1</accession>
<dbReference type="KEGG" id="bmeg:BG04_386"/>
<protein>
    <submittedName>
        <fullName evidence="1">Putative membrane protein</fullName>
    </submittedName>
</protein>
<dbReference type="RefSeq" id="WP_034650154.1">
    <property type="nucleotide sequence ID" value="NZ_BCVB01000006.1"/>
</dbReference>
<reference evidence="1 2" key="1">
    <citation type="journal article" date="2015" name="Genome Announc.">
        <title>Complete genome sequences for 35 biothreat assay-relevant bacillus species.</title>
        <authorList>
            <person name="Johnson S.L."/>
            <person name="Daligault H.E."/>
            <person name="Davenport K.W."/>
            <person name="Jaissle J."/>
            <person name="Frey K.G."/>
            <person name="Ladner J.T."/>
            <person name="Broomall S.M."/>
            <person name="Bishop-Lilly K.A."/>
            <person name="Bruce D.C."/>
            <person name="Gibbons H.S."/>
            <person name="Coyne S.R."/>
            <person name="Lo C.C."/>
            <person name="Meincke L."/>
            <person name="Munk A.C."/>
            <person name="Koroleva G.I."/>
            <person name="Rosenzweig C.N."/>
            <person name="Palacios G.F."/>
            <person name="Redden C.L."/>
            <person name="Minogue T.D."/>
            <person name="Chain P.S."/>
        </authorList>
    </citation>
    <scope>NUCLEOTIDE SEQUENCE [LARGE SCALE GENOMIC DNA]</scope>
    <source>
        <strain evidence="2">ATCC 14581 / DSM 32 / JCM 2506 / NBRC 15308 / NCIMB 9376 / NCTC 10342 / NRRL B-14308 / VKM B-512</strain>
    </source>
</reference>